<dbReference type="InterPro" id="IPR004326">
    <property type="entry name" value="Mlo"/>
</dbReference>
<keyword evidence="6 8" id="KW-0472">Membrane</keyword>
<dbReference type="PANTHER" id="PTHR31942">
    <property type="entry name" value="MLO-LIKE PROTEIN 1"/>
    <property type="match status" value="1"/>
</dbReference>
<feature type="transmembrane region" description="Helical" evidence="8">
    <location>
        <begin position="17"/>
        <end position="37"/>
    </location>
</feature>
<keyword evidence="4" id="KW-0611">Plant defense</keyword>
<keyword evidence="5 8" id="KW-1133">Transmembrane helix</keyword>
<evidence type="ECO:0000256" key="5">
    <source>
        <dbReference type="ARBA" id="ARBA00022989"/>
    </source>
</evidence>
<dbReference type="AlphaFoldDB" id="W9R619"/>
<comment type="similarity">
    <text evidence="2">Belongs to the MLO family.</text>
</comment>
<dbReference type="eggNOG" id="ENOG502QUW3">
    <property type="taxonomic scope" value="Eukaryota"/>
</dbReference>
<keyword evidence="10" id="KW-1185">Reference proteome</keyword>
<evidence type="ECO:0000256" key="7">
    <source>
        <dbReference type="ARBA" id="ARBA00023265"/>
    </source>
</evidence>
<dbReference type="EMBL" id="KE344645">
    <property type="protein sequence ID" value="EXB74407.1"/>
    <property type="molecule type" value="Genomic_DNA"/>
</dbReference>
<evidence type="ECO:0000256" key="8">
    <source>
        <dbReference type="SAM" id="Phobius"/>
    </source>
</evidence>
<dbReference type="Pfam" id="PF03094">
    <property type="entry name" value="Mlo"/>
    <property type="match status" value="3"/>
</dbReference>
<proteinExistence type="inferred from homology"/>
<dbReference type="GO" id="GO:0006952">
    <property type="term" value="P:defense response"/>
    <property type="evidence" value="ECO:0007669"/>
    <property type="project" value="UniProtKB-KW"/>
</dbReference>
<accession>W9R619</accession>
<comment type="subcellular location">
    <subcellularLocation>
        <location evidence="1">Membrane</location>
        <topology evidence="1">Multi-pass membrane protein</topology>
    </subcellularLocation>
</comment>
<dbReference type="Proteomes" id="UP000030645">
    <property type="component" value="Unassembled WGS sequence"/>
</dbReference>
<name>W9R619_9ROSA</name>
<evidence type="ECO:0000256" key="3">
    <source>
        <dbReference type="ARBA" id="ARBA00022692"/>
    </source>
</evidence>
<keyword evidence="3 8" id="KW-0812">Transmembrane</keyword>
<sequence>MAVGSPGERSLKATPTWAVTLVCAVFVIVSVIIQLAIHSLGRWFNKRHKKALFEALEKIKAGIDGGDDDDNERRKLLSYAEDDILWRRALASAAKDDYCAKNGKVSLISYTGVHQLHIFIFVLAVFHVLYSVITIALVRAKMKKWKAWELETSSFEYQFTNGTTVELIIMEMAQEIQDRSTVVKGAPIVEPSNKYFWFNRSD</sequence>
<reference evidence="10" key="1">
    <citation type="submission" date="2013-01" db="EMBL/GenBank/DDBJ databases">
        <title>Draft Genome Sequence of a Mulberry Tree, Morus notabilis C.K. Schneid.</title>
        <authorList>
            <person name="He N."/>
            <person name="Zhao S."/>
        </authorList>
    </citation>
    <scope>NUCLEOTIDE SEQUENCE</scope>
</reference>
<evidence type="ECO:0000256" key="1">
    <source>
        <dbReference type="ARBA" id="ARBA00004141"/>
    </source>
</evidence>
<organism evidence="9 10">
    <name type="scientific">Morus notabilis</name>
    <dbReference type="NCBI Taxonomy" id="981085"/>
    <lineage>
        <taxon>Eukaryota</taxon>
        <taxon>Viridiplantae</taxon>
        <taxon>Streptophyta</taxon>
        <taxon>Embryophyta</taxon>
        <taxon>Tracheophyta</taxon>
        <taxon>Spermatophyta</taxon>
        <taxon>Magnoliopsida</taxon>
        <taxon>eudicotyledons</taxon>
        <taxon>Gunneridae</taxon>
        <taxon>Pentapetalae</taxon>
        <taxon>rosids</taxon>
        <taxon>fabids</taxon>
        <taxon>Rosales</taxon>
        <taxon>Moraceae</taxon>
        <taxon>Moreae</taxon>
        <taxon>Morus</taxon>
    </lineage>
</organism>
<dbReference type="PANTHER" id="PTHR31942:SF82">
    <property type="entry name" value="MLO PROTEIN HOMOLOG 1"/>
    <property type="match status" value="1"/>
</dbReference>
<evidence type="ECO:0000256" key="6">
    <source>
        <dbReference type="ARBA" id="ARBA00023136"/>
    </source>
</evidence>
<dbReference type="STRING" id="981085.W9R619"/>
<evidence type="ECO:0000256" key="2">
    <source>
        <dbReference type="ARBA" id="ARBA00006574"/>
    </source>
</evidence>
<evidence type="ECO:0000256" key="4">
    <source>
        <dbReference type="ARBA" id="ARBA00022821"/>
    </source>
</evidence>
<protein>
    <submittedName>
        <fullName evidence="9">MLO protein-1-like protein</fullName>
    </submittedName>
</protein>
<evidence type="ECO:0000313" key="10">
    <source>
        <dbReference type="Proteomes" id="UP000030645"/>
    </source>
</evidence>
<keyword evidence="7" id="KW-0568">Pathogenesis-related protein</keyword>
<evidence type="ECO:0000313" key="9">
    <source>
        <dbReference type="EMBL" id="EXB74407.1"/>
    </source>
</evidence>
<feature type="transmembrane region" description="Helical" evidence="8">
    <location>
        <begin position="116"/>
        <end position="138"/>
    </location>
</feature>
<dbReference type="GO" id="GO:0016020">
    <property type="term" value="C:membrane"/>
    <property type="evidence" value="ECO:0007669"/>
    <property type="project" value="UniProtKB-SubCell"/>
</dbReference>
<gene>
    <name evidence="9" type="ORF">L484_004227</name>
</gene>